<protein>
    <recommendedName>
        <fullName evidence="4">Haloacid dehalogenase-like hydrolase</fullName>
    </recommendedName>
</protein>
<dbReference type="EMBL" id="LC494332">
    <property type="protein sequence ID" value="BBM62714.1"/>
    <property type="molecule type" value="Genomic_DNA"/>
</dbReference>
<dbReference type="Pfam" id="PF12710">
    <property type="entry name" value="HAD"/>
    <property type="match status" value="1"/>
</dbReference>
<evidence type="ECO:0000313" key="3">
    <source>
        <dbReference type="EMBL" id="BBM62714.1"/>
    </source>
</evidence>
<dbReference type="GO" id="GO:0046872">
    <property type="term" value="F:metal ion binding"/>
    <property type="evidence" value="ECO:0007669"/>
    <property type="project" value="UniProtKB-KW"/>
</dbReference>
<organism evidence="3">
    <name type="scientific">Escherichia albertii</name>
    <dbReference type="NCBI Taxonomy" id="208962"/>
    <lineage>
        <taxon>Bacteria</taxon>
        <taxon>Pseudomonadati</taxon>
        <taxon>Pseudomonadota</taxon>
        <taxon>Gammaproteobacteria</taxon>
        <taxon>Enterobacterales</taxon>
        <taxon>Enterobacteriaceae</taxon>
        <taxon>Escherichia</taxon>
    </lineage>
</organism>
<evidence type="ECO:0000256" key="2">
    <source>
        <dbReference type="ARBA" id="ARBA00022842"/>
    </source>
</evidence>
<reference evidence="3" key="1">
    <citation type="submission" date="2019-07" db="EMBL/GenBank/DDBJ databases">
        <title>Overview of O-antigen diversity of Escherichia albertii, an emerging enteropathogen; genetic structure, serology, and development of O-genotyping method.</title>
        <authorList>
            <person name="Ooka T."/>
            <person name="Seto K."/>
            <person name="Ogura Y."/>
            <person name="Iguchi A."/>
            <person name="Imura N."/>
            <person name="Honda M."/>
            <person name="Etoh Y."/>
            <person name="Ikeda T."/>
            <person name="Sugitani W."/>
            <person name="Konno T."/>
            <person name="Kawano K."/>
            <person name="Kudo Y."/>
            <person name="Murakami K."/>
            <person name="Hayashi T."/>
            <person name="Nishi J."/>
        </authorList>
    </citation>
    <scope>NUCLEOTIDE SEQUENCE</scope>
    <source>
        <strain evidence="3">13S38</strain>
    </source>
</reference>
<evidence type="ECO:0000256" key="1">
    <source>
        <dbReference type="ARBA" id="ARBA00022723"/>
    </source>
</evidence>
<evidence type="ECO:0008006" key="4">
    <source>
        <dbReference type="Google" id="ProtNLM"/>
    </source>
</evidence>
<dbReference type="InterPro" id="IPR036412">
    <property type="entry name" value="HAD-like_sf"/>
</dbReference>
<dbReference type="InterPro" id="IPR023214">
    <property type="entry name" value="HAD_sf"/>
</dbReference>
<dbReference type="RefSeq" id="WP_071702188.1">
    <property type="nucleotide sequence ID" value="NZ_BEZV01000104.1"/>
</dbReference>
<keyword evidence="2" id="KW-0460">Magnesium</keyword>
<proteinExistence type="predicted"/>
<keyword evidence="1" id="KW-0479">Metal-binding</keyword>
<sequence>MRNPVIRKILFIDLCDTLYPENTTIGFIDNFYEEGAKLSRSRIVKIISKLIFYLTKYDLLRYFYIRKLYGVPRVRLLKDAQDYIDKLIPNEKILKLIGEYKKEGAELYLISASLDPIVEVVAKKFEFTSYFSSSLLYENNGLCLGKLHSDILGEKHTIISKFRKENHNIAFITDNYSDSVCIDLCDDFYAVIPKNKKTKFWENKNVKLIVLSDHEQ</sequence>
<accession>A0A5A4U7A9</accession>
<name>A0A5A4U7A9_ESCAL</name>
<dbReference type="Gene3D" id="3.40.50.1000">
    <property type="entry name" value="HAD superfamily/HAD-like"/>
    <property type="match status" value="1"/>
</dbReference>
<dbReference type="SUPFAM" id="SSF56784">
    <property type="entry name" value="HAD-like"/>
    <property type="match status" value="1"/>
</dbReference>
<dbReference type="AlphaFoldDB" id="A0A5A4U7A9"/>